<evidence type="ECO:0000256" key="4">
    <source>
        <dbReference type="SAM" id="MobiDB-lite"/>
    </source>
</evidence>
<dbReference type="InterPro" id="IPR036770">
    <property type="entry name" value="Ankyrin_rpt-contain_sf"/>
</dbReference>
<dbReference type="Pfam" id="PF13637">
    <property type="entry name" value="Ank_4"/>
    <property type="match status" value="1"/>
</dbReference>
<dbReference type="SMART" id="SM00248">
    <property type="entry name" value="ANK"/>
    <property type="match status" value="3"/>
</dbReference>
<feature type="repeat" description="ANK" evidence="3">
    <location>
        <begin position="75"/>
        <end position="109"/>
    </location>
</feature>
<dbReference type="PROSITE" id="PS50297">
    <property type="entry name" value="ANK_REP_REGION"/>
    <property type="match status" value="1"/>
</dbReference>
<dbReference type="GeneID" id="38118422"/>
<dbReference type="PANTHER" id="PTHR24189">
    <property type="entry name" value="MYOTROPHIN"/>
    <property type="match status" value="1"/>
</dbReference>
<dbReference type="GO" id="GO:0005737">
    <property type="term" value="C:cytoplasm"/>
    <property type="evidence" value="ECO:0007669"/>
    <property type="project" value="TreeGrafter"/>
</dbReference>
<reference evidence="5 6" key="1">
    <citation type="journal article" date="2018" name="IMA Fungus">
        <title>IMA Genome-F 9: Draft genome sequence of Annulohypoxylon stygium, Aspergillus mulundensis, Berkeleyomyces basicola (syn. Thielaviopsis basicola), Ceratocystis smalleyi, two Cercospora beticola strains, Coleophoma cylindrospora, Fusarium fracticaudum, Phialophora cf. hyalina, and Morchella septimelata.</title>
        <authorList>
            <person name="Wingfield B.D."/>
            <person name="Bills G.F."/>
            <person name="Dong Y."/>
            <person name="Huang W."/>
            <person name="Nel W.J."/>
            <person name="Swalarsk-Parry B.S."/>
            <person name="Vaghefi N."/>
            <person name="Wilken P.M."/>
            <person name="An Z."/>
            <person name="de Beer Z.W."/>
            <person name="De Vos L."/>
            <person name="Chen L."/>
            <person name="Duong T.A."/>
            <person name="Gao Y."/>
            <person name="Hammerbacher A."/>
            <person name="Kikkert J.R."/>
            <person name="Li Y."/>
            <person name="Li H."/>
            <person name="Li K."/>
            <person name="Li Q."/>
            <person name="Liu X."/>
            <person name="Ma X."/>
            <person name="Naidoo K."/>
            <person name="Pethybridge S.J."/>
            <person name="Sun J."/>
            <person name="Steenkamp E.T."/>
            <person name="van der Nest M.A."/>
            <person name="van Wyk S."/>
            <person name="Wingfield M.J."/>
            <person name="Xiong C."/>
            <person name="Yue Q."/>
            <person name="Zhang X."/>
        </authorList>
    </citation>
    <scope>NUCLEOTIDE SEQUENCE [LARGE SCALE GENOMIC DNA]</scope>
    <source>
        <strain evidence="5 6">DSM 5745</strain>
    </source>
</reference>
<feature type="repeat" description="ANK" evidence="3">
    <location>
        <begin position="227"/>
        <end position="259"/>
    </location>
</feature>
<sequence length="301" mass="33337">MQWQRTFDSTPVVPEDPFFEAFRDACESGDMPAVQEAIASGRLTVEELDKGLKLATLMRYLEIVTALFNTGARVTPETTLHVPGAKGQQDPRIVRLFLDRGMDPNATHSTLIMKPRRSTSSTPTPLRRSEGEPNLPMFRNLECVALLLEAGADPNRRGPRGIPALGYAIMRAREPDTTLLDLYIAHGARLEPNLLCYAVRPRIRQSEFMTRFLLDRGLDPNAAFDDEWGTPLHCAAATGKVNLVKMLLEAGANPTAIPAESYKLGRVTPAQAVEKRMERGRCREGISILGLLKAYTPKTKL</sequence>
<name>A0A3D8R9H6_9EURO</name>
<gene>
    <name evidence="5" type="ORF">DSM5745_08052</name>
</gene>
<dbReference type="PANTHER" id="PTHR24189:SF50">
    <property type="entry name" value="ANKYRIN REPEAT AND SOCS BOX PROTEIN 2"/>
    <property type="match status" value="1"/>
</dbReference>
<organism evidence="5 6">
    <name type="scientific">Aspergillus mulundensis</name>
    <dbReference type="NCBI Taxonomy" id="1810919"/>
    <lineage>
        <taxon>Eukaryota</taxon>
        <taxon>Fungi</taxon>
        <taxon>Dikarya</taxon>
        <taxon>Ascomycota</taxon>
        <taxon>Pezizomycotina</taxon>
        <taxon>Eurotiomycetes</taxon>
        <taxon>Eurotiomycetidae</taxon>
        <taxon>Eurotiales</taxon>
        <taxon>Aspergillaceae</taxon>
        <taxon>Aspergillus</taxon>
        <taxon>Aspergillus subgen. Nidulantes</taxon>
    </lineage>
</organism>
<dbReference type="SUPFAM" id="SSF48403">
    <property type="entry name" value="Ankyrin repeat"/>
    <property type="match status" value="1"/>
</dbReference>
<keyword evidence="1" id="KW-0677">Repeat</keyword>
<evidence type="ECO:0000256" key="3">
    <source>
        <dbReference type="PROSITE-ProRule" id="PRU00023"/>
    </source>
</evidence>
<dbReference type="Gene3D" id="1.25.40.20">
    <property type="entry name" value="Ankyrin repeat-containing domain"/>
    <property type="match status" value="2"/>
</dbReference>
<protein>
    <submittedName>
        <fullName evidence="5">Uncharacterized protein</fullName>
    </submittedName>
</protein>
<dbReference type="AlphaFoldDB" id="A0A3D8R9H6"/>
<dbReference type="InterPro" id="IPR050745">
    <property type="entry name" value="Multifunctional_regulatory"/>
</dbReference>
<dbReference type="PROSITE" id="PS50088">
    <property type="entry name" value="ANK_REPEAT"/>
    <property type="match status" value="2"/>
</dbReference>
<dbReference type="Proteomes" id="UP000256690">
    <property type="component" value="Unassembled WGS sequence"/>
</dbReference>
<dbReference type="InterPro" id="IPR002110">
    <property type="entry name" value="Ankyrin_rpt"/>
</dbReference>
<evidence type="ECO:0000313" key="5">
    <source>
        <dbReference type="EMBL" id="RDW70541.1"/>
    </source>
</evidence>
<evidence type="ECO:0000256" key="2">
    <source>
        <dbReference type="ARBA" id="ARBA00023043"/>
    </source>
</evidence>
<proteinExistence type="predicted"/>
<evidence type="ECO:0000256" key="1">
    <source>
        <dbReference type="ARBA" id="ARBA00022737"/>
    </source>
</evidence>
<dbReference type="EMBL" id="PVWQ01000010">
    <property type="protein sequence ID" value="RDW70541.1"/>
    <property type="molecule type" value="Genomic_DNA"/>
</dbReference>
<dbReference type="OrthoDB" id="341259at2759"/>
<keyword evidence="6" id="KW-1185">Reference proteome</keyword>
<keyword evidence="2 3" id="KW-0040">ANK repeat</keyword>
<dbReference type="GO" id="GO:0005634">
    <property type="term" value="C:nucleus"/>
    <property type="evidence" value="ECO:0007669"/>
    <property type="project" value="TreeGrafter"/>
</dbReference>
<evidence type="ECO:0000313" key="6">
    <source>
        <dbReference type="Proteomes" id="UP000256690"/>
    </source>
</evidence>
<accession>A0A3D8R9H6</accession>
<dbReference type="STRING" id="1810919.A0A3D8R9H6"/>
<dbReference type="RefSeq" id="XP_026601072.1">
    <property type="nucleotide sequence ID" value="XM_026750068.1"/>
</dbReference>
<dbReference type="GO" id="GO:2000812">
    <property type="term" value="P:regulation of barbed-end actin filament capping"/>
    <property type="evidence" value="ECO:0007669"/>
    <property type="project" value="TreeGrafter"/>
</dbReference>
<feature type="region of interest" description="Disordered" evidence="4">
    <location>
        <begin position="106"/>
        <end position="133"/>
    </location>
</feature>
<comment type="caution">
    <text evidence="5">The sequence shown here is derived from an EMBL/GenBank/DDBJ whole genome shotgun (WGS) entry which is preliminary data.</text>
</comment>